<dbReference type="PROSITE" id="PS51005">
    <property type="entry name" value="NAC"/>
    <property type="match status" value="1"/>
</dbReference>
<dbReference type="Proteomes" id="UP000515121">
    <property type="component" value="Unplaced"/>
</dbReference>
<name>A0A6P6AP86_DURZI</name>
<dbReference type="OrthoDB" id="10463526at2759"/>
<dbReference type="GeneID" id="111311516"/>
<dbReference type="Gene3D" id="2.170.150.80">
    <property type="entry name" value="NAC domain"/>
    <property type="match status" value="1"/>
</dbReference>
<organism evidence="6 7">
    <name type="scientific">Durio zibethinus</name>
    <name type="common">Durian</name>
    <dbReference type="NCBI Taxonomy" id="66656"/>
    <lineage>
        <taxon>Eukaryota</taxon>
        <taxon>Viridiplantae</taxon>
        <taxon>Streptophyta</taxon>
        <taxon>Embryophyta</taxon>
        <taxon>Tracheophyta</taxon>
        <taxon>Spermatophyta</taxon>
        <taxon>Magnoliopsida</taxon>
        <taxon>eudicotyledons</taxon>
        <taxon>Gunneridae</taxon>
        <taxon>Pentapetalae</taxon>
        <taxon>rosids</taxon>
        <taxon>malvids</taxon>
        <taxon>Malvales</taxon>
        <taxon>Malvaceae</taxon>
        <taxon>Helicteroideae</taxon>
        <taxon>Durio</taxon>
    </lineage>
</organism>
<gene>
    <name evidence="7" type="primary">LOC111311516</name>
</gene>
<feature type="domain" description="NAC" evidence="5">
    <location>
        <begin position="1"/>
        <end position="110"/>
    </location>
</feature>
<keyword evidence="1" id="KW-0805">Transcription regulation</keyword>
<sequence length="166" mass="19952">MYKPLTETEWYFFARRDRKYPKGYRLNPATPEGFWKKNCKKTITLDSKNDPIGYREFYAFFEMENQQVRSTDWRMHEYSIHNKISPTNQESAAGNGFQLDEWVLCRIYKKKDKNMEEEDNETLNPKLAQGHDLFDDYLQLTANNPFPYQKINGCFDDLEEVDLWSM</sequence>
<evidence type="ECO:0000313" key="6">
    <source>
        <dbReference type="Proteomes" id="UP000515121"/>
    </source>
</evidence>
<keyword evidence="3" id="KW-0804">Transcription</keyword>
<evidence type="ECO:0000256" key="4">
    <source>
        <dbReference type="ARBA" id="ARBA00023242"/>
    </source>
</evidence>
<dbReference type="RefSeq" id="XP_022766689.1">
    <property type="nucleotide sequence ID" value="XM_022910954.1"/>
</dbReference>
<keyword evidence="6" id="KW-1185">Reference proteome</keyword>
<evidence type="ECO:0000259" key="5">
    <source>
        <dbReference type="PROSITE" id="PS51005"/>
    </source>
</evidence>
<evidence type="ECO:0000256" key="2">
    <source>
        <dbReference type="ARBA" id="ARBA00023125"/>
    </source>
</evidence>
<keyword evidence="2" id="KW-0238">DNA-binding</keyword>
<dbReference type="KEGG" id="dzi:111311516"/>
<dbReference type="GO" id="GO:0003677">
    <property type="term" value="F:DNA binding"/>
    <property type="evidence" value="ECO:0007669"/>
    <property type="project" value="UniProtKB-KW"/>
</dbReference>
<dbReference type="AlphaFoldDB" id="A0A6P6AP86"/>
<dbReference type="InterPro" id="IPR003441">
    <property type="entry name" value="NAC-dom"/>
</dbReference>
<dbReference type="PANTHER" id="PTHR31719:SF226">
    <property type="entry name" value="NAC TRANSCRIPTION FACTOR 29-LIKE ISOFORM X1"/>
    <property type="match status" value="1"/>
</dbReference>
<dbReference type="Pfam" id="PF02365">
    <property type="entry name" value="NAM"/>
    <property type="match status" value="1"/>
</dbReference>
<dbReference type="GO" id="GO:0006355">
    <property type="term" value="P:regulation of DNA-templated transcription"/>
    <property type="evidence" value="ECO:0007669"/>
    <property type="project" value="InterPro"/>
</dbReference>
<evidence type="ECO:0000256" key="3">
    <source>
        <dbReference type="ARBA" id="ARBA00023163"/>
    </source>
</evidence>
<dbReference type="InterPro" id="IPR036093">
    <property type="entry name" value="NAC_dom_sf"/>
</dbReference>
<evidence type="ECO:0000256" key="1">
    <source>
        <dbReference type="ARBA" id="ARBA00023015"/>
    </source>
</evidence>
<accession>A0A6P6AP86</accession>
<evidence type="ECO:0000313" key="7">
    <source>
        <dbReference type="RefSeq" id="XP_022766689.1"/>
    </source>
</evidence>
<dbReference type="PANTHER" id="PTHR31719">
    <property type="entry name" value="NAC TRANSCRIPTION FACTOR 56"/>
    <property type="match status" value="1"/>
</dbReference>
<keyword evidence="4" id="KW-0539">Nucleus</keyword>
<reference evidence="7" key="1">
    <citation type="submission" date="2025-08" db="UniProtKB">
        <authorList>
            <consortium name="RefSeq"/>
        </authorList>
    </citation>
    <scope>IDENTIFICATION</scope>
    <source>
        <tissue evidence="7">Fruit stalk</tissue>
    </source>
</reference>
<dbReference type="SUPFAM" id="SSF101941">
    <property type="entry name" value="NAC domain"/>
    <property type="match status" value="1"/>
</dbReference>
<proteinExistence type="predicted"/>
<protein>
    <submittedName>
        <fullName evidence="7">NAC transcription factor 29-like</fullName>
    </submittedName>
</protein>